<keyword evidence="4" id="KW-0808">Transferase</keyword>
<dbReference type="GO" id="GO:0004021">
    <property type="term" value="F:L-alanine:2-oxoglutarate aminotransferase activity"/>
    <property type="evidence" value="ECO:0007669"/>
    <property type="project" value="TreeGrafter"/>
</dbReference>
<accession>A0AAV1WQA7</accession>
<evidence type="ECO:0000256" key="4">
    <source>
        <dbReference type="ARBA" id="ARBA00022679"/>
    </source>
</evidence>
<keyword evidence="3" id="KW-0032">Aminotransferase</keyword>
<dbReference type="Proteomes" id="UP001497480">
    <property type="component" value="Unassembled WGS sequence"/>
</dbReference>
<dbReference type="AlphaFoldDB" id="A0AAV1WQA7"/>
<dbReference type="InterPro" id="IPR045088">
    <property type="entry name" value="ALAT1/2-like"/>
</dbReference>
<keyword evidence="5" id="KW-0663">Pyridoxal phosphate</keyword>
<dbReference type="PANTHER" id="PTHR11751">
    <property type="entry name" value="ALANINE AMINOTRANSFERASE"/>
    <property type="match status" value="1"/>
</dbReference>
<evidence type="ECO:0000256" key="6">
    <source>
        <dbReference type="ARBA" id="ARBA00025709"/>
    </source>
</evidence>
<reference evidence="8 9" key="1">
    <citation type="submission" date="2024-03" db="EMBL/GenBank/DDBJ databases">
        <authorList>
            <person name="Martinez-Hernandez J."/>
        </authorList>
    </citation>
    <scope>NUCLEOTIDE SEQUENCE [LARGE SCALE GENOMIC DNA]</scope>
</reference>
<dbReference type="Gene3D" id="3.90.1150.10">
    <property type="entry name" value="Aspartate Aminotransferase, domain 1"/>
    <property type="match status" value="1"/>
</dbReference>
<evidence type="ECO:0000313" key="8">
    <source>
        <dbReference type="EMBL" id="CAL0311272.1"/>
    </source>
</evidence>
<organism evidence="8 9">
    <name type="scientific">Lupinus luteus</name>
    <name type="common">European yellow lupine</name>
    <dbReference type="NCBI Taxonomy" id="3873"/>
    <lineage>
        <taxon>Eukaryota</taxon>
        <taxon>Viridiplantae</taxon>
        <taxon>Streptophyta</taxon>
        <taxon>Embryophyta</taxon>
        <taxon>Tracheophyta</taxon>
        <taxon>Spermatophyta</taxon>
        <taxon>Magnoliopsida</taxon>
        <taxon>eudicotyledons</taxon>
        <taxon>Gunneridae</taxon>
        <taxon>Pentapetalae</taxon>
        <taxon>rosids</taxon>
        <taxon>fabids</taxon>
        <taxon>Fabales</taxon>
        <taxon>Fabaceae</taxon>
        <taxon>Papilionoideae</taxon>
        <taxon>50 kb inversion clade</taxon>
        <taxon>genistoids sensu lato</taxon>
        <taxon>core genistoids</taxon>
        <taxon>Genisteae</taxon>
        <taxon>Lupinus</taxon>
    </lineage>
</organism>
<dbReference type="InterPro" id="IPR015424">
    <property type="entry name" value="PyrdxlP-dep_Trfase"/>
</dbReference>
<feature type="domain" description="Aminotransferase class I/classII large" evidence="7">
    <location>
        <begin position="85"/>
        <end position="247"/>
    </location>
</feature>
<evidence type="ECO:0000259" key="7">
    <source>
        <dbReference type="Pfam" id="PF00155"/>
    </source>
</evidence>
<proteinExistence type="predicted"/>
<gene>
    <name evidence="8" type="ORF">LLUT_LOCUS12332</name>
</gene>
<comment type="pathway">
    <text evidence="6">Photosynthesis; C4 acid pathway.</text>
</comment>
<evidence type="ECO:0000256" key="3">
    <source>
        <dbReference type="ARBA" id="ARBA00022576"/>
    </source>
</evidence>
<dbReference type="FunFam" id="3.90.1150.10:FF:000151">
    <property type="entry name" value="Alanine aminotransferase 2"/>
    <property type="match status" value="1"/>
</dbReference>
<sequence length="261" mass="29118">MTRVLALCDHPTLLDKSDSHGLFSSDSIERAWRILDQIPGRATGAYSHSQVLPEENQQQVVQFCKEEGLVLLADEGIIRIRILCGKRGGYFEVTGFSSEVREQIYKMASINICSNVSGQILASLVMSPPEVGDDSYESYFAEKDEILTSLARRAKTLEEAFNKLEGVTCNKAEGAMYLFPRIRLPKKAIEAAKAEKTAPDAFYCKQLLQATGIVFVPGSGFGQVPGTWHFRCTILPQEEKIPAIVTRLTKFHENFMDQFSD</sequence>
<comment type="cofactor">
    <cofactor evidence="1">
        <name>pyridoxal 5'-phosphate</name>
        <dbReference type="ChEBI" id="CHEBI:597326"/>
    </cofactor>
</comment>
<dbReference type="SUPFAM" id="SSF53383">
    <property type="entry name" value="PLP-dependent transferases"/>
    <property type="match status" value="1"/>
</dbReference>
<dbReference type="PANTHER" id="PTHR11751:SF29">
    <property type="entry name" value="ALANINE TRANSAMINASE"/>
    <property type="match status" value="1"/>
</dbReference>
<evidence type="ECO:0000256" key="5">
    <source>
        <dbReference type="ARBA" id="ARBA00022898"/>
    </source>
</evidence>
<evidence type="ECO:0000256" key="1">
    <source>
        <dbReference type="ARBA" id="ARBA00001933"/>
    </source>
</evidence>
<dbReference type="Gene3D" id="1.10.287.1970">
    <property type="match status" value="1"/>
</dbReference>
<evidence type="ECO:0000256" key="2">
    <source>
        <dbReference type="ARBA" id="ARBA00011738"/>
    </source>
</evidence>
<comment type="caution">
    <text evidence="8">The sequence shown here is derived from an EMBL/GenBank/DDBJ whole genome shotgun (WGS) entry which is preliminary data.</text>
</comment>
<evidence type="ECO:0000313" key="9">
    <source>
        <dbReference type="Proteomes" id="UP001497480"/>
    </source>
</evidence>
<dbReference type="Pfam" id="PF00155">
    <property type="entry name" value="Aminotran_1_2"/>
    <property type="match status" value="1"/>
</dbReference>
<comment type="subunit">
    <text evidence="2">Homodimer.</text>
</comment>
<name>A0AAV1WQA7_LUPLU</name>
<dbReference type="InterPro" id="IPR015422">
    <property type="entry name" value="PyrdxlP-dep_Trfase_small"/>
</dbReference>
<dbReference type="GO" id="GO:0030170">
    <property type="term" value="F:pyridoxal phosphate binding"/>
    <property type="evidence" value="ECO:0007669"/>
    <property type="project" value="InterPro"/>
</dbReference>
<keyword evidence="9" id="KW-1185">Reference proteome</keyword>
<dbReference type="InterPro" id="IPR004839">
    <property type="entry name" value="Aminotransferase_I/II_large"/>
</dbReference>
<dbReference type="EMBL" id="CAXHTB010000008">
    <property type="protein sequence ID" value="CAL0311272.1"/>
    <property type="molecule type" value="Genomic_DNA"/>
</dbReference>
<protein>
    <recommendedName>
        <fullName evidence="7">Aminotransferase class I/classII large domain-containing protein</fullName>
    </recommendedName>
</protein>